<evidence type="ECO:0000313" key="1">
    <source>
        <dbReference type="EMBL" id="MCO1660589.1"/>
    </source>
</evidence>
<gene>
    <name evidence="1" type="ORF">KDL28_36620</name>
</gene>
<proteinExistence type="predicted"/>
<organism evidence="1 2">
    <name type="scientific">Pseudonocardia humida</name>
    <dbReference type="NCBI Taxonomy" id="2800819"/>
    <lineage>
        <taxon>Bacteria</taxon>
        <taxon>Bacillati</taxon>
        <taxon>Actinomycetota</taxon>
        <taxon>Actinomycetes</taxon>
        <taxon>Pseudonocardiales</taxon>
        <taxon>Pseudonocardiaceae</taxon>
        <taxon>Pseudonocardia</taxon>
    </lineage>
</organism>
<keyword evidence="2" id="KW-1185">Reference proteome</keyword>
<accession>A0ABT1ADC4</accession>
<dbReference type="Proteomes" id="UP001165283">
    <property type="component" value="Unassembled WGS sequence"/>
</dbReference>
<reference evidence="1" key="1">
    <citation type="submission" date="2021-04" db="EMBL/GenBank/DDBJ databases">
        <title>Pseudonocardia sp. nov., isolated from sandy soil of mangrove forest.</title>
        <authorList>
            <person name="Zan Z."/>
            <person name="Huang R."/>
            <person name="Liu W."/>
        </authorList>
    </citation>
    <scope>NUCLEOTIDE SEQUENCE</scope>
    <source>
        <strain evidence="1">S2-4</strain>
    </source>
</reference>
<dbReference type="EMBL" id="JAGSOV010000086">
    <property type="protein sequence ID" value="MCO1660589.1"/>
    <property type="molecule type" value="Genomic_DNA"/>
</dbReference>
<evidence type="ECO:0000313" key="2">
    <source>
        <dbReference type="Proteomes" id="UP001165283"/>
    </source>
</evidence>
<protein>
    <submittedName>
        <fullName evidence="1">Uncharacterized protein</fullName>
    </submittedName>
</protein>
<sequence length="122" mass="12346">MSAPAVAGYTVVACAAVPCRGEPADVLRAVLRDCVVGSAMGVLVVAGCTMGPTGCRLRPAGPVVVVQPCDADRRPSGAAVRIGPVRTAEDVAAVRDWLRAGRFDPAALPARLTALQGAAARN</sequence>
<comment type="caution">
    <text evidence="1">The sequence shown here is derived from an EMBL/GenBank/DDBJ whole genome shotgun (WGS) entry which is preliminary data.</text>
</comment>
<name>A0ABT1ADC4_9PSEU</name>
<dbReference type="RefSeq" id="WP_252446122.1">
    <property type="nucleotide sequence ID" value="NZ_JAGSOV010000086.1"/>
</dbReference>